<dbReference type="PANTHER" id="PTHR43060:SF17">
    <property type="entry name" value="L-THREONATE DEHYDROGENASE"/>
    <property type="match status" value="1"/>
</dbReference>
<dbReference type="InterPro" id="IPR029154">
    <property type="entry name" value="HIBADH-like_NADP-bd"/>
</dbReference>
<dbReference type="SUPFAM" id="SSF51735">
    <property type="entry name" value="NAD(P)-binding Rossmann-fold domains"/>
    <property type="match status" value="1"/>
</dbReference>
<evidence type="ECO:0000313" key="4">
    <source>
        <dbReference type="Proteomes" id="UP001565368"/>
    </source>
</evidence>
<comment type="caution">
    <text evidence="3">The sequence shown here is derived from an EMBL/GenBank/DDBJ whole genome shotgun (WGS) entry which is preliminary data.</text>
</comment>
<dbReference type="EMBL" id="JBBXJM010000005">
    <property type="protein sequence ID" value="KAL1407058.1"/>
    <property type="molecule type" value="Genomic_DNA"/>
</dbReference>
<dbReference type="InterPro" id="IPR013328">
    <property type="entry name" value="6PGD_dom2"/>
</dbReference>
<dbReference type="Gene3D" id="3.40.50.720">
    <property type="entry name" value="NAD(P)-binding Rossmann-like Domain"/>
    <property type="match status" value="1"/>
</dbReference>
<protein>
    <recommendedName>
        <fullName evidence="5">6-phosphogluconate dehydrogenase NADP-binding domain-containing protein</fullName>
    </recommendedName>
</protein>
<name>A0ABR3PY62_9TREE</name>
<dbReference type="Pfam" id="PF03446">
    <property type="entry name" value="NAD_binding_2"/>
    <property type="match status" value="1"/>
</dbReference>
<keyword evidence="4" id="KW-1185">Reference proteome</keyword>
<dbReference type="InterPro" id="IPR008927">
    <property type="entry name" value="6-PGluconate_DH-like_C_sf"/>
</dbReference>
<evidence type="ECO:0008006" key="5">
    <source>
        <dbReference type="Google" id="ProtNLM"/>
    </source>
</evidence>
<dbReference type="GeneID" id="95987514"/>
<dbReference type="Pfam" id="PF14833">
    <property type="entry name" value="NAD_binding_11"/>
    <property type="match status" value="2"/>
</dbReference>
<evidence type="ECO:0000259" key="2">
    <source>
        <dbReference type="Pfam" id="PF14833"/>
    </source>
</evidence>
<evidence type="ECO:0000313" key="3">
    <source>
        <dbReference type="EMBL" id="KAL1407058.1"/>
    </source>
</evidence>
<proteinExistence type="predicted"/>
<dbReference type="InterPro" id="IPR006115">
    <property type="entry name" value="6PGDH_NADP-bd"/>
</dbReference>
<dbReference type="Gene3D" id="1.10.1040.10">
    <property type="entry name" value="N-(1-d-carboxylethyl)-l-norvaline Dehydrogenase, domain 2"/>
    <property type="match status" value="2"/>
</dbReference>
<dbReference type="SUPFAM" id="SSF48179">
    <property type="entry name" value="6-phosphogluconate dehydrogenase C-terminal domain-like"/>
    <property type="match status" value="2"/>
</dbReference>
<dbReference type="RefSeq" id="XP_069207002.1">
    <property type="nucleotide sequence ID" value="XM_069354931.1"/>
</dbReference>
<feature type="domain" description="3-hydroxyisobutyrate dehydrogenase-like NAD-binding" evidence="2">
    <location>
        <begin position="322"/>
        <end position="432"/>
    </location>
</feature>
<feature type="domain" description="6-phosphogluconate dehydrogenase NADP-binding" evidence="1">
    <location>
        <begin position="6"/>
        <end position="158"/>
    </location>
</feature>
<reference evidence="3 4" key="1">
    <citation type="submission" date="2023-08" db="EMBL/GenBank/DDBJ databases">
        <title>Annotated Genome Sequence of Vanrija albida AlHP1.</title>
        <authorList>
            <person name="Herzog R."/>
        </authorList>
    </citation>
    <scope>NUCLEOTIDE SEQUENCE [LARGE SCALE GENOMIC DNA]</scope>
    <source>
        <strain evidence="3 4">AlHP1</strain>
    </source>
</reference>
<feature type="domain" description="3-hydroxyisobutyrate dehydrogenase-like NAD-binding" evidence="2">
    <location>
        <begin position="171"/>
        <end position="287"/>
    </location>
</feature>
<sequence length="440" mass="45995">MSASVKVGWCGLGAMGSGMVSSLLSQQFSVKAYDIYQPSVDAVVAKGAVACADPREAATDVDVLGLMVVNAAQVEAIVTQVAEVLKKDASIICFSTVPPTFLASMQTKLDQVGNGNTLVDAPVSGGFIRAADGQLSIMTAGSDEALKKTAPVLEALTRSPGQLAVVGTKVGQASDFKLINQVLCAIHIAAAGEAMALTANLGVNPRKLYNALKDSSFMFGHRVPWQLRDDGLPKSAMTIICKDVGIVMDEARLIGFPAPLSSTSEQLFGAALGSGLAKDDDANVVKLWQKFGGKSVVESGTIEEEEAAALAAVGGEEHIETVSTLLWAIHTVAAAEALAFARQKNMDLEAVFNVIGTSAASSQPLVKFKDELSYPNDHSPKDGQPSVKELLSKLDGVLAEAKRTSTPLFLTQAAYQQLVLASSKGWGSEGASVVGRLWTQ</sequence>
<dbReference type="Proteomes" id="UP001565368">
    <property type="component" value="Unassembled WGS sequence"/>
</dbReference>
<evidence type="ECO:0000259" key="1">
    <source>
        <dbReference type="Pfam" id="PF03446"/>
    </source>
</evidence>
<gene>
    <name evidence="3" type="ORF">Q8F55_006471</name>
</gene>
<accession>A0ABR3PY62</accession>
<dbReference type="PANTHER" id="PTHR43060">
    <property type="entry name" value="3-HYDROXYISOBUTYRATE DEHYDROGENASE-LIKE 1, MITOCHONDRIAL-RELATED"/>
    <property type="match status" value="1"/>
</dbReference>
<dbReference type="InterPro" id="IPR036291">
    <property type="entry name" value="NAD(P)-bd_dom_sf"/>
</dbReference>
<organism evidence="3 4">
    <name type="scientific">Vanrija albida</name>
    <dbReference type="NCBI Taxonomy" id="181172"/>
    <lineage>
        <taxon>Eukaryota</taxon>
        <taxon>Fungi</taxon>
        <taxon>Dikarya</taxon>
        <taxon>Basidiomycota</taxon>
        <taxon>Agaricomycotina</taxon>
        <taxon>Tremellomycetes</taxon>
        <taxon>Trichosporonales</taxon>
        <taxon>Trichosporonaceae</taxon>
        <taxon>Vanrija</taxon>
    </lineage>
</organism>